<accession>A0A8X6Y267</accession>
<keyword evidence="1" id="KW-1133">Transmembrane helix</keyword>
<sequence length="95" mass="10705">MKEANCIMAITIITELATMSALPFDLPILYVMDNSRKRKEEFARLNRRLDKGDWKGHICMCMDFSRGGKSFGCFWVSNLFGGDSSPPSSGNTRSF</sequence>
<comment type="caution">
    <text evidence="2">The sequence shown here is derived from an EMBL/GenBank/DDBJ whole genome shotgun (WGS) entry which is preliminary data.</text>
</comment>
<feature type="transmembrane region" description="Helical" evidence="1">
    <location>
        <begin position="6"/>
        <end position="31"/>
    </location>
</feature>
<name>A0A8X6Y267_9ARAC</name>
<keyword evidence="1" id="KW-0812">Transmembrane</keyword>
<evidence type="ECO:0000313" key="2">
    <source>
        <dbReference type="EMBL" id="GFY63002.1"/>
    </source>
</evidence>
<dbReference type="EMBL" id="BMAV01014553">
    <property type="protein sequence ID" value="GFY63002.1"/>
    <property type="molecule type" value="Genomic_DNA"/>
</dbReference>
<organism evidence="2 3">
    <name type="scientific">Trichonephila inaurata madagascariensis</name>
    <dbReference type="NCBI Taxonomy" id="2747483"/>
    <lineage>
        <taxon>Eukaryota</taxon>
        <taxon>Metazoa</taxon>
        <taxon>Ecdysozoa</taxon>
        <taxon>Arthropoda</taxon>
        <taxon>Chelicerata</taxon>
        <taxon>Arachnida</taxon>
        <taxon>Araneae</taxon>
        <taxon>Araneomorphae</taxon>
        <taxon>Entelegynae</taxon>
        <taxon>Araneoidea</taxon>
        <taxon>Nephilidae</taxon>
        <taxon>Trichonephila</taxon>
        <taxon>Trichonephila inaurata</taxon>
    </lineage>
</organism>
<reference evidence="2" key="1">
    <citation type="submission" date="2020-08" db="EMBL/GenBank/DDBJ databases">
        <title>Multicomponent nature underlies the extraordinary mechanical properties of spider dragline silk.</title>
        <authorList>
            <person name="Kono N."/>
            <person name="Nakamura H."/>
            <person name="Mori M."/>
            <person name="Yoshida Y."/>
            <person name="Ohtoshi R."/>
            <person name="Malay A.D."/>
            <person name="Moran D.A.P."/>
            <person name="Tomita M."/>
            <person name="Numata K."/>
            <person name="Arakawa K."/>
        </authorList>
    </citation>
    <scope>NUCLEOTIDE SEQUENCE</scope>
</reference>
<dbReference type="Proteomes" id="UP000886998">
    <property type="component" value="Unassembled WGS sequence"/>
</dbReference>
<dbReference type="AlphaFoldDB" id="A0A8X6Y267"/>
<proteinExistence type="predicted"/>
<evidence type="ECO:0000313" key="3">
    <source>
        <dbReference type="Proteomes" id="UP000886998"/>
    </source>
</evidence>
<protein>
    <submittedName>
        <fullName evidence="2">Uncharacterized protein</fullName>
    </submittedName>
</protein>
<keyword evidence="3" id="KW-1185">Reference proteome</keyword>
<keyword evidence="1" id="KW-0472">Membrane</keyword>
<evidence type="ECO:0000256" key="1">
    <source>
        <dbReference type="SAM" id="Phobius"/>
    </source>
</evidence>
<gene>
    <name evidence="2" type="ORF">TNIN_460381</name>
</gene>